<comment type="caution">
    <text evidence="1">The sequence shown here is derived from an EMBL/GenBank/DDBJ whole genome shotgun (WGS) entry which is preliminary data.</text>
</comment>
<evidence type="ECO:0000313" key="1">
    <source>
        <dbReference type="EMBL" id="MDH1334744.1"/>
    </source>
</evidence>
<dbReference type="Pfam" id="PF05762">
    <property type="entry name" value="VWA_CoxE"/>
    <property type="match status" value="1"/>
</dbReference>
<dbReference type="InterPro" id="IPR008912">
    <property type="entry name" value="Uncharacterised_CoxE"/>
</dbReference>
<dbReference type="Proteomes" id="UP001161065">
    <property type="component" value="Unassembled WGS sequence"/>
</dbReference>
<dbReference type="AlphaFoldDB" id="A0AA42TUC9"/>
<evidence type="ECO:0000313" key="2">
    <source>
        <dbReference type="Proteomes" id="UP001161065"/>
    </source>
</evidence>
<dbReference type="Gene3D" id="3.40.50.410">
    <property type="entry name" value="von Willebrand factor, type A domain"/>
    <property type="match status" value="1"/>
</dbReference>
<protein>
    <submittedName>
        <fullName evidence="1">VWA domain-containing protein</fullName>
    </submittedName>
</protein>
<accession>A0AA42TUC9</accession>
<sequence>MASHAVPSVHKMPGASIDWTATLRQRQDQPLVHAHLRWRQPEGAVRRQHLFLLDCSASMVESGAFAQAKGLLLQWLRRAYLQRESVALLCFGAGRLHWLLEPTRAPRWNADLIEPLRGGGGTPLAQALQAGWQMTARYSRQSSCLWLISDFRSPDVLQLERWPAPAVAQVLVDCETAAVQSKRLFGGAERLAKVWPDTLRLPLKFS</sequence>
<organism evidence="1 2">
    <name type="scientific">Comamonas thiooxydans</name>
    <dbReference type="NCBI Taxonomy" id="363952"/>
    <lineage>
        <taxon>Bacteria</taxon>
        <taxon>Pseudomonadati</taxon>
        <taxon>Pseudomonadota</taxon>
        <taxon>Betaproteobacteria</taxon>
        <taxon>Burkholderiales</taxon>
        <taxon>Comamonadaceae</taxon>
        <taxon>Comamonas</taxon>
    </lineage>
</organism>
<dbReference type="InterPro" id="IPR036465">
    <property type="entry name" value="vWFA_dom_sf"/>
</dbReference>
<dbReference type="SUPFAM" id="SSF53300">
    <property type="entry name" value="vWA-like"/>
    <property type="match status" value="1"/>
</dbReference>
<name>A0AA42TUC9_9BURK</name>
<dbReference type="EMBL" id="JAOCEK010000007">
    <property type="protein sequence ID" value="MDH1334744.1"/>
    <property type="molecule type" value="Genomic_DNA"/>
</dbReference>
<reference evidence="1" key="1">
    <citation type="submission" date="2022-09" db="EMBL/GenBank/DDBJ databases">
        <title>Intensive care unit water sources are persistently colonized with multi-drug resistant bacteria and are the site of extensive horizontal gene transfer of antibiotic resistance genes.</title>
        <authorList>
            <person name="Diorio-Toth L."/>
        </authorList>
    </citation>
    <scope>NUCLEOTIDE SEQUENCE</scope>
    <source>
        <strain evidence="1">GD03832</strain>
    </source>
</reference>
<proteinExistence type="predicted"/>
<dbReference type="RefSeq" id="WP_003062982.1">
    <property type="nucleotide sequence ID" value="NZ_ADVQ01000025.1"/>
</dbReference>
<gene>
    <name evidence="1" type="ORF">N5D63_11410</name>
</gene>